<dbReference type="Pfam" id="PF04140">
    <property type="entry name" value="ICMT"/>
    <property type="match status" value="1"/>
</dbReference>
<dbReference type="PANTHER" id="PTHR43847">
    <property type="entry name" value="BLL3993 PROTEIN"/>
    <property type="match status" value="1"/>
</dbReference>
<evidence type="ECO:0008006" key="8">
    <source>
        <dbReference type="Google" id="ProtNLM"/>
    </source>
</evidence>
<reference evidence="6 7" key="1">
    <citation type="submission" date="2019-05" db="EMBL/GenBank/DDBJ databases">
        <title>Genomic analysis of Lentibacillus sp. NKC220-2.</title>
        <authorList>
            <person name="Oh Y.J."/>
        </authorList>
    </citation>
    <scope>NUCLEOTIDE SEQUENCE [LARGE SCALE GENOMIC DNA]</scope>
    <source>
        <strain evidence="6 7">NKC220-2</strain>
    </source>
</reference>
<feature type="transmembrane region" description="Helical" evidence="5">
    <location>
        <begin position="73"/>
        <end position="94"/>
    </location>
</feature>
<comment type="subcellular location">
    <subcellularLocation>
        <location evidence="1">Membrane</location>
        <topology evidence="1">Multi-pass membrane protein</topology>
    </subcellularLocation>
</comment>
<dbReference type="AlphaFoldDB" id="A0A5S3QP23"/>
<evidence type="ECO:0000256" key="4">
    <source>
        <dbReference type="ARBA" id="ARBA00023136"/>
    </source>
</evidence>
<evidence type="ECO:0000313" key="6">
    <source>
        <dbReference type="EMBL" id="TMN23702.1"/>
    </source>
</evidence>
<dbReference type="Proteomes" id="UP000306980">
    <property type="component" value="Unassembled WGS sequence"/>
</dbReference>
<comment type="caution">
    <text evidence="6">The sequence shown here is derived from an EMBL/GenBank/DDBJ whole genome shotgun (WGS) entry which is preliminary data.</text>
</comment>
<dbReference type="RefSeq" id="WP_138604593.1">
    <property type="nucleotide sequence ID" value="NZ_VCIA01000001.1"/>
</dbReference>
<accession>A0A5S3QP23</accession>
<keyword evidence="2 5" id="KW-0812">Transmembrane</keyword>
<dbReference type="Gene3D" id="1.20.120.1630">
    <property type="match status" value="1"/>
</dbReference>
<evidence type="ECO:0000256" key="5">
    <source>
        <dbReference type="SAM" id="Phobius"/>
    </source>
</evidence>
<dbReference type="InterPro" id="IPR007269">
    <property type="entry name" value="ICMT_MeTrfase"/>
</dbReference>
<evidence type="ECO:0000256" key="3">
    <source>
        <dbReference type="ARBA" id="ARBA00022989"/>
    </source>
</evidence>
<sequence length="169" mass="19751">MTTWMWIFIMAIIAQRLGELYIARKNEKWMKSVGGVEKGEKHYKLFVFLHCCFFASVITEASLNTQSYIQPNYFLLLLFLLLQIGRVWCIHTLGRFWNTKIIVLPRVTVIKKGPYRYVKHPNYIIVAAELFLIPLLLGAQLTAVIFPFLHILLLKVRIPREEKALTRAT</sequence>
<proteinExistence type="predicted"/>
<keyword evidence="4 5" id="KW-0472">Membrane</keyword>
<organism evidence="6 7">
    <name type="scientific">Lentibacillus cibarius</name>
    <dbReference type="NCBI Taxonomy" id="2583219"/>
    <lineage>
        <taxon>Bacteria</taxon>
        <taxon>Bacillati</taxon>
        <taxon>Bacillota</taxon>
        <taxon>Bacilli</taxon>
        <taxon>Bacillales</taxon>
        <taxon>Bacillaceae</taxon>
        <taxon>Lentibacillus</taxon>
    </lineage>
</organism>
<evidence type="ECO:0000256" key="2">
    <source>
        <dbReference type="ARBA" id="ARBA00022692"/>
    </source>
</evidence>
<dbReference type="GO" id="GO:0016020">
    <property type="term" value="C:membrane"/>
    <property type="evidence" value="ECO:0007669"/>
    <property type="project" value="UniProtKB-SubCell"/>
</dbReference>
<gene>
    <name evidence="6" type="ORF">FFL34_17530</name>
</gene>
<feature type="transmembrane region" description="Helical" evidence="5">
    <location>
        <begin position="123"/>
        <end position="153"/>
    </location>
</feature>
<protein>
    <recommendedName>
        <fullName evidence="8">Isoprenylcysteine carboxyl methyltransferase</fullName>
    </recommendedName>
</protein>
<dbReference type="InterPro" id="IPR052527">
    <property type="entry name" value="Metal_cation-efflux_comp"/>
</dbReference>
<dbReference type="PANTHER" id="PTHR43847:SF1">
    <property type="entry name" value="BLL3993 PROTEIN"/>
    <property type="match status" value="1"/>
</dbReference>
<evidence type="ECO:0000313" key="7">
    <source>
        <dbReference type="Proteomes" id="UP000306980"/>
    </source>
</evidence>
<dbReference type="OrthoDB" id="7203053at2"/>
<feature type="transmembrane region" description="Helical" evidence="5">
    <location>
        <begin position="42"/>
        <end position="61"/>
    </location>
</feature>
<dbReference type="GO" id="GO:0004671">
    <property type="term" value="F:protein C-terminal S-isoprenylcysteine carboxyl O-methyltransferase activity"/>
    <property type="evidence" value="ECO:0007669"/>
    <property type="project" value="InterPro"/>
</dbReference>
<evidence type="ECO:0000256" key="1">
    <source>
        <dbReference type="ARBA" id="ARBA00004141"/>
    </source>
</evidence>
<name>A0A5S3QP23_9BACI</name>
<keyword evidence="3 5" id="KW-1133">Transmembrane helix</keyword>
<dbReference type="EMBL" id="VCIA01000001">
    <property type="protein sequence ID" value="TMN23702.1"/>
    <property type="molecule type" value="Genomic_DNA"/>
</dbReference>